<evidence type="ECO:0000256" key="5">
    <source>
        <dbReference type="ARBA" id="ARBA00022963"/>
    </source>
</evidence>
<evidence type="ECO:0000256" key="1">
    <source>
        <dbReference type="ARBA" id="ARBA00000798"/>
    </source>
</evidence>
<keyword evidence="4" id="KW-0378">Hydrolase</keyword>
<evidence type="ECO:0000259" key="8">
    <source>
        <dbReference type="Pfam" id="PF13091"/>
    </source>
</evidence>
<evidence type="ECO:0000256" key="4">
    <source>
        <dbReference type="ARBA" id="ARBA00022801"/>
    </source>
</evidence>
<keyword evidence="5" id="KW-0442">Lipid degradation</keyword>
<feature type="signal peptide" evidence="7">
    <location>
        <begin position="1"/>
        <end position="25"/>
    </location>
</feature>
<proteinExistence type="inferred from homology"/>
<dbReference type="Pfam" id="PF13091">
    <property type="entry name" value="PLDc_2"/>
    <property type="match status" value="1"/>
</dbReference>
<organism evidence="9 10">
    <name type="scientific">Nocardioides dubius</name>
    <dbReference type="NCBI Taxonomy" id="317019"/>
    <lineage>
        <taxon>Bacteria</taxon>
        <taxon>Bacillati</taxon>
        <taxon>Actinomycetota</taxon>
        <taxon>Actinomycetes</taxon>
        <taxon>Propionibacteriales</taxon>
        <taxon>Nocardioidaceae</taxon>
        <taxon>Nocardioides</taxon>
    </lineage>
</organism>
<evidence type="ECO:0000313" key="9">
    <source>
        <dbReference type="EMBL" id="GAA1100165.1"/>
    </source>
</evidence>
<protein>
    <recommendedName>
        <fullName evidence="3">phospholipase D</fullName>
        <ecNumber evidence="3">3.1.4.4</ecNumber>
    </recommendedName>
</protein>
<feature type="domain" description="Phospholipase D-like" evidence="8">
    <location>
        <begin position="84"/>
        <end position="221"/>
    </location>
</feature>
<evidence type="ECO:0000313" key="10">
    <source>
        <dbReference type="Proteomes" id="UP001501581"/>
    </source>
</evidence>
<name>A0ABN1TUU3_9ACTN</name>
<comment type="similarity">
    <text evidence="2">Belongs to the phospholipase D family.</text>
</comment>
<dbReference type="InterPro" id="IPR051406">
    <property type="entry name" value="PLD_domain"/>
</dbReference>
<feature type="chain" id="PRO_5046451006" description="phospholipase D" evidence="7">
    <location>
        <begin position="26"/>
        <end position="457"/>
    </location>
</feature>
<evidence type="ECO:0000256" key="3">
    <source>
        <dbReference type="ARBA" id="ARBA00012027"/>
    </source>
</evidence>
<comment type="catalytic activity">
    <reaction evidence="1">
        <text>a 1,2-diacyl-sn-glycero-3-phosphocholine + H2O = a 1,2-diacyl-sn-glycero-3-phosphate + choline + H(+)</text>
        <dbReference type="Rhea" id="RHEA:14445"/>
        <dbReference type="ChEBI" id="CHEBI:15354"/>
        <dbReference type="ChEBI" id="CHEBI:15377"/>
        <dbReference type="ChEBI" id="CHEBI:15378"/>
        <dbReference type="ChEBI" id="CHEBI:57643"/>
        <dbReference type="ChEBI" id="CHEBI:58608"/>
        <dbReference type="EC" id="3.1.4.4"/>
    </reaction>
</comment>
<dbReference type="EC" id="3.1.4.4" evidence="3"/>
<comment type="caution">
    <text evidence="9">The sequence shown here is derived from an EMBL/GenBank/DDBJ whole genome shotgun (WGS) entry which is preliminary data.</text>
</comment>
<evidence type="ECO:0000256" key="7">
    <source>
        <dbReference type="SAM" id="SignalP"/>
    </source>
</evidence>
<dbReference type="EMBL" id="BAAALG010000007">
    <property type="protein sequence ID" value="GAA1100165.1"/>
    <property type="molecule type" value="Genomic_DNA"/>
</dbReference>
<dbReference type="InterPro" id="IPR025202">
    <property type="entry name" value="PLD-like_dom"/>
</dbReference>
<accession>A0ABN1TUU3</accession>
<dbReference type="RefSeq" id="WP_343993437.1">
    <property type="nucleotide sequence ID" value="NZ_BAAALG010000007.1"/>
</dbReference>
<dbReference type="PANTHER" id="PTHR43856">
    <property type="entry name" value="CARDIOLIPIN HYDROLASE"/>
    <property type="match status" value="1"/>
</dbReference>
<dbReference type="Gene3D" id="3.30.870.10">
    <property type="entry name" value="Endonuclease Chain A"/>
    <property type="match status" value="2"/>
</dbReference>
<keyword evidence="6" id="KW-0443">Lipid metabolism</keyword>
<reference evidence="9 10" key="1">
    <citation type="journal article" date="2019" name="Int. J. Syst. Evol. Microbiol.">
        <title>The Global Catalogue of Microorganisms (GCM) 10K type strain sequencing project: providing services to taxonomists for standard genome sequencing and annotation.</title>
        <authorList>
            <consortium name="The Broad Institute Genomics Platform"/>
            <consortium name="The Broad Institute Genome Sequencing Center for Infectious Disease"/>
            <person name="Wu L."/>
            <person name="Ma J."/>
        </authorList>
    </citation>
    <scope>NUCLEOTIDE SEQUENCE [LARGE SCALE GENOMIC DNA]</scope>
    <source>
        <strain evidence="9 10">JCM 13008</strain>
    </source>
</reference>
<keyword evidence="7" id="KW-0732">Signal</keyword>
<dbReference type="Proteomes" id="UP001501581">
    <property type="component" value="Unassembled WGS sequence"/>
</dbReference>
<evidence type="ECO:0000256" key="2">
    <source>
        <dbReference type="ARBA" id="ARBA00008664"/>
    </source>
</evidence>
<dbReference type="PANTHER" id="PTHR43856:SF1">
    <property type="entry name" value="MITOCHONDRIAL CARDIOLIPIN HYDROLASE"/>
    <property type="match status" value="1"/>
</dbReference>
<dbReference type="SUPFAM" id="SSF56024">
    <property type="entry name" value="Phospholipase D/nuclease"/>
    <property type="match status" value="2"/>
</dbReference>
<evidence type="ECO:0000256" key="6">
    <source>
        <dbReference type="ARBA" id="ARBA00023098"/>
    </source>
</evidence>
<gene>
    <name evidence="9" type="ORF">GCM10009668_17480</name>
</gene>
<keyword evidence="10" id="KW-1185">Reference proteome</keyword>
<sequence>MKFIAVGATVATMVMTGALSIPAQADVTQTGVTAAAASAPAVKAAPVAAKKKKKKWEPPTGAFFNIPRGTDLAQQWTIERQIVAAINHTPKGEYIRISVFSFDRMPVADALIRARKRGVRVQILMNNHQQNSAMYKMYKQIGKSRKKRNFAYRCTFGCRSGFENLHSKFFLFSKTGGAENVTMLGSTNLTANAAINQWNDLYVMKDNATVHKHFVTLFNQMRKDKKVKNPYYKVDLGKRYQLQVMPFNGFNKRNDPMMKVLNRVKCTGAYGAPAGVKGRTMIRIHMHAWHTKRGEWLAAKTRDLYAQGCDVKVMYGMASAPVRKIFATKTKRGALPVHINGYDTDLDELIDLYGHEKMLTIAGNWNGDTKARYTWTGSSNWANSGMRGDELIFRIKGDGVLRTYHKNFNYIWKYRSHLAKYIDYGRNSTLSNGTNLRMAPQQQETFPKPGGPAWEEG</sequence>